<evidence type="ECO:0000313" key="12">
    <source>
        <dbReference type="Proteomes" id="UP001163255"/>
    </source>
</evidence>
<evidence type="ECO:0000256" key="5">
    <source>
        <dbReference type="ARBA" id="ARBA00022692"/>
    </source>
</evidence>
<name>A0ABY6H229_9GAMM</name>
<keyword evidence="9 10" id="KW-0472">Membrane</keyword>
<dbReference type="Proteomes" id="UP001163255">
    <property type="component" value="Chromosome"/>
</dbReference>
<dbReference type="PANTHER" id="PTHR21320">
    <property type="entry name" value="CYTOCHROME C OXIDASE ASSEMBLY PROTEIN COX11-RELATED"/>
    <property type="match status" value="1"/>
</dbReference>
<keyword evidence="12" id="KW-1185">Reference proteome</keyword>
<evidence type="ECO:0000313" key="11">
    <source>
        <dbReference type="EMBL" id="UYM18331.1"/>
    </source>
</evidence>
<dbReference type="PROSITE" id="PS51318">
    <property type="entry name" value="TAT"/>
    <property type="match status" value="1"/>
</dbReference>
<evidence type="ECO:0000256" key="3">
    <source>
        <dbReference type="ARBA" id="ARBA00009620"/>
    </source>
</evidence>
<dbReference type="EMBL" id="CP103300">
    <property type="protein sequence ID" value="UYM18331.1"/>
    <property type="molecule type" value="Genomic_DNA"/>
</dbReference>
<dbReference type="Pfam" id="PF04442">
    <property type="entry name" value="CtaG_Cox11"/>
    <property type="match status" value="1"/>
</dbReference>
<sequence>MTDKENREEQTVDLSRRTVLRTALVAGGMFGFGFAMVPIYDVFCKVTGLNGKTDPNPYTGKAEMDTSRIIKVQFVATKNAGMIWDFHPDISEVEVHPGQVGELSFYARNPTSERMIGQAIPSVTPFQATNYLHKVECFCFTTQTLDAGEEKVMPLRIIVDQELPRHITKLTLSYTLFDVTTMGERTLKS</sequence>
<dbReference type="InterPro" id="IPR006311">
    <property type="entry name" value="TAT_signal"/>
</dbReference>
<evidence type="ECO:0000256" key="6">
    <source>
        <dbReference type="ARBA" id="ARBA00022968"/>
    </source>
</evidence>
<dbReference type="NCBIfam" id="NF003465">
    <property type="entry name" value="PRK05089.1"/>
    <property type="match status" value="1"/>
</dbReference>
<evidence type="ECO:0000256" key="1">
    <source>
        <dbReference type="ARBA" id="ARBA00004007"/>
    </source>
</evidence>
<dbReference type="PANTHER" id="PTHR21320:SF3">
    <property type="entry name" value="CYTOCHROME C OXIDASE ASSEMBLY PROTEIN COX11, MITOCHONDRIAL-RELATED"/>
    <property type="match status" value="1"/>
</dbReference>
<gene>
    <name evidence="11" type="ORF">NX720_10620</name>
</gene>
<feature type="transmembrane region" description="Helical" evidence="10">
    <location>
        <begin position="20"/>
        <end position="40"/>
    </location>
</feature>
<protein>
    <recommendedName>
        <fullName evidence="4">Cytochrome c oxidase assembly protein CtaG</fullName>
    </recommendedName>
</protein>
<organism evidence="11 12">
    <name type="scientific">Endozoicomonas euniceicola</name>
    <dbReference type="NCBI Taxonomy" id="1234143"/>
    <lineage>
        <taxon>Bacteria</taxon>
        <taxon>Pseudomonadati</taxon>
        <taxon>Pseudomonadota</taxon>
        <taxon>Gammaproteobacteria</taxon>
        <taxon>Oceanospirillales</taxon>
        <taxon>Endozoicomonadaceae</taxon>
        <taxon>Endozoicomonas</taxon>
    </lineage>
</organism>
<evidence type="ECO:0000256" key="4">
    <source>
        <dbReference type="ARBA" id="ARBA00015384"/>
    </source>
</evidence>
<dbReference type="InterPro" id="IPR007533">
    <property type="entry name" value="Cyt_c_oxidase_assmbl_CtaG"/>
</dbReference>
<keyword evidence="5 10" id="KW-0812">Transmembrane</keyword>
<comment type="subcellular location">
    <subcellularLocation>
        <location evidence="2">Cell inner membrane</location>
        <topology evidence="2">Single-pass type II membrane protein</topology>
        <orientation evidence="2">Periplasmic side</orientation>
    </subcellularLocation>
</comment>
<dbReference type="PIRSF" id="PIRSF005413">
    <property type="entry name" value="COX11"/>
    <property type="match status" value="1"/>
</dbReference>
<dbReference type="Gene3D" id="2.60.370.10">
    <property type="entry name" value="Ctag/Cox11"/>
    <property type="match status" value="1"/>
</dbReference>
<comment type="function">
    <text evidence="1">Exerts its effect at some terminal stage of cytochrome c oxidase synthesis, probably by being involved in the insertion of the copper B into subunit I.</text>
</comment>
<comment type="similarity">
    <text evidence="3">Belongs to the COX11/CtaG family.</text>
</comment>
<proteinExistence type="inferred from homology"/>
<keyword evidence="8" id="KW-0186">Copper</keyword>
<dbReference type="SUPFAM" id="SSF110111">
    <property type="entry name" value="Ctag/Cox11"/>
    <property type="match status" value="1"/>
</dbReference>
<evidence type="ECO:0000256" key="10">
    <source>
        <dbReference type="SAM" id="Phobius"/>
    </source>
</evidence>
<keyword evidence="7 10" id="KW-1133">Transmembrane helix</keyword>
<evidence type="ECO:0000256" key="9">
    <source>
        <dbReference type="ARBA" id="ARBA00023136"/>
    </source>
</evidence>
<reference evidence="11" key="1">
    <citation type="submission" date="2022-10" db="EMBL/GenBank/DDBJ databases">
        <title>Completed Genome Sequence of two octocoral isolated bacterium, Endozoicomonas euniceicola EF212T and Endozoicomonas gorgoniicola PS125T.</title>
        <authorList>
            <person name="Chiou Y.-J."/>
            <person name="Chen Y.-H."/>
        </authorList>
    </citation>
    <scope>NUCLEOTIDE SEQUENCE</scope>
    <source>
        <strain evidence="11">EF212</strain>
    </source>
</reference>
<evidence type="ECO:0000256" key="7">
    <source>
        <dbReference type="ARBA" id="ARBA00022989"/>
    </source>
</evidence>
<dbReference type="RefSeq" id="WP_262601093.1">
    <property type="nucleotide sequence ID" value="NZ_CP103300.1"/>
</dbReference>
<evidence type="ECO:0000256" key="2">
    <source>
        <dbReference type="ARBA" id="ARBA00004382"/>
    </source>
</evidence>
<keyword evidence="6" id="KW-0735">Signal-anchor</keyword>
<evidence type="ECO:0000256" key="8">
    <source>
        <dbReference type="ARBA" id="ARBA00023008"/>
    </source>
</evidence>
<accession>A0ABY6H229</accession>
<dbReference type="InterPro" id="IPR023471">
    <property type="entry name" value="CtaG/Cox11_dom_sf"/>
</dbReference>